<evidence type="ECO:0000256" key="3">
    <source>
        <dbReference type="ARBA" id="ARBA00022989"/>
    </source>
</evidence>
<dbReference type="PANTHER" id="PTHR11132">
    <property type="entry name" value="SOLUTE CARRIER FAMILY 35"/>
    <property type="match status" value="1"/>
</dbReference>
<sequence length="270" mass="30198">MLQSDERARGVEESGKGSLRSEEKGLGFGRDPSFSGWCDEDGATHPSQLENNNVNAQELDFDLPLVQKNMPENYILNGKSSHLNNSQRRMEHGGAVDDKSINGVVNKNDAYLPFDVESGDAIDRRYETSASDSYQMDYNGTSRTETKNPISVVDVLKTLFFILVWYTFSTILTLYNKTLLGDNMGKFPAPLLMNTVHFVMQAVLSNAITWFWSDRFHSSAMSWRDYFVRVVPTALSTALDVNLSNESLVFISVTFATMVGPSSSIILFLD</sequence>
<dbReference type="GO" id="GO:0016020">
    <property type="term" value="C:membrane"/>
    <property type="evidence" value="ECO:0007669"/>
    <property type="project" value="UniProtKB-SubCell"/>
</dbReference>
<feature type="region of interest" description="Disordered" evidence="5">
    <location>
        <begin position="1"/>
        <end position="51"/>
    </location>
</feature>
<evidence type="ECO:0000256" key="1">
    <source>
        <dbReference type="ARBA" id="ARBA00004141"/>
    </source>
</evidence>
<dbReference type="AlphaFoldDB" id="A0A2Z7B0F0"/>
<feature type="transmembrane region" description="Helical" evidence="6">
    <location>
        <begin position="187"/>
        <end position="212"/>
    </location>
</feature>
<organism evidence="7 8">
    <name type="scientific">Dorcoceras hygrometricum</name>
    <dbReference type="NCBI Taxonomy" id="472368"/>
    <lineage>
        <taxon>Eukaryota</taxon>
        <taxon>Viridiplantae</taxon>
        <taxon>Streptophyta</taxon>
        <taxon>Embryophyta</taxon>
        <taxon>Tracheophyta</taxon>
        <taxon>Spermatophyta</taxon>
        <taxon>Magnoliopsida</taxon>
        <taxon>eudicotyledons</taxon>
        <taxon>Gunneridae</taxon>
        <taxon>Pentapetalae</taxon>
        <taxon>asterids</taxon>
        <taxon>lamiids</taxon>
        <taxon>Lamiales</taxon>
        <taxon>Gesneriaceae</taxon>
        <taxon>Didymocarpoideae</taxon>
        <taxon>Trichosporeae</taxon>
        <taxon>Loxocarpinae</taxon>
        <taxon>Dorcoceras</taxon>
    </lineage>
</organism>
<dbReference type="InterPro" id="IPR050186">
    <property type="entry name" value="TPT_transporter"/>
</dbReference>
<feature type="transmembrane region" description="Helical" evidence="6">
    <location>
        <begin position="248"/>
        <end position="269"/>
    </location>
</feature>
<keyword evidence="3 6" id="KW-1133">Transmembrane helix</keyword>
<evidence type="ECO:0000256" key="6">
    <source>
        <dbReference type="SAM" id="Phobius"/>
    </source>
</evidence>
<feature type="transmembrane region" description="Helical" evidence="6">
    <location>
        <begin position="155"/>
        <end position="175"/>
    </location>
</feature>
<evidence type="ECO:0000313" key="7">
    <source>
        <dbReference type="EMBL" id="KZV27203.1"/>
    </source>
</evidence>
<reference evidence="7 8" key="1">
    <citation type="journal article" date="2015" name="Proc. Natl. Acad. Sci. U.S.A.">
        <title>The resurrection genome of Boea hygrometrica: A blueprint for survival of dehydration.</title>
        <authorList>
            <person name="Xiao L."/>
            <person name="Yang G."/>
            <person name="Zhang L."/>
            <person name="Yang X."/>
            <person name="Zhao S."/>
            <person name="Ji Z."/>
            <person name="Zhou Q."/>
            <person name="Hu M."/>
            <person name="Wang Y."/>
            <person name="Chen M."/>
            <person name="Xu Y."/>
            <person name="Jin H."/>
            <person name="Xiao X."/>
            <person name="Hu G."/>
            <person name="Bao F."/>
            <person name="Hu Y."/>
            <person name="Wan P."/>
            <person name="Li L."/>
            <person name="Deng X."/>
            <person name="Kuang T."/>
            <person name="Xiang C."/>
            <person name="Zhu J.K."/>
            <person name="Oliver M.J."/>
            <person name="He Y."/>
        </authorList>
    </citation>
    <scope>NUCLEOTIDE SEQUENCE [LARGE SCALE GENOMIC DNA]</scope>
    <source>
        <strain evidence="8">cv. XS01</strain>
    </source>
</reference>
<name>A0A2Z7B0F0_9LAMI</name>
<evidence type="ECO:0000256" key="4">
    <source>
        <dbReference type="ARBA" id="ARBA00023136"/>
    </source>
</evidence>
<evidence type="ECO:0000256" key="5">
    <source>
        <dbReference type="SAM" id="MobiDB-lite"/>
    </source>
</evidence>
<evidence type="ECO:0000256" key="2">
    <source>
        <dbReference type="ARBA" id="ARBA00022692"/>
    </source>
</evidence>
<dbReference type="Proteomes" id="UP000250235">
    <property type="component" value="Unassembled WGS sequence"/>
</dbReference>
<evidence type="ECO:0000313" key="8">
    <source>
        <dbReference type="Proteomes" id="UP000250235"/>
    </source>
</evidence>
<feature type="compositionally biased region" description="Basic and acidic residues" evidence="5">
    <location>
        <begin position="1"/>
        <end position="25"/>
    </location>
</feature>
<keyword evidence="2 6" id="KW-0812">Transmembrane</keyword>
<keyword evidence="8" id="KW-1185">Reference proteome</keyword>
<dbReference type="OrthoDB" id="18894at2759"/>
<gene>
    <name evidence="7" type="ORF">F511_04656</name>
</gene>
<protein>
    <submittedName>
        <fullName evidence="7">Putative sugar phosphate/phosphate translocator</fullName>
    </submittedName>
</protein>
<comment type="subcellular location">
    <subcellularLocation>
        <location evidence="1">Membrane</location>
        <topology evidence="1">Multi-pass membrane protein</topology>
    </subcellularLocation>
</comment>
<proteinExistence type="predicted"/>
<accession>A0A2Z7B0F0</accession>
<keyword evidence="4 6" id="KW-0472">Membrane</keyword>
<dbReference type="EMBL" id="KV010646">
    <property type="protein sequence ID" value="KZV27203.1"/>
    <property type="molecule type" value="Genomic_DNA"/>
</dbReference>